<dbReference type="InterPro" id="IPR014001">
    <property type="entry name" value="Helicase_ATP-bd"/>
</dbReference>
<dbReference type="InterPro" id="IPR001650">
    <property type="entry name" value="Helicase_C-like"/>
</dbReference>
<dbReference type="OrthoDB" id="2077914at2"/>
<dbReference type="GO" id="GO:0006310">
    <property type="term" value="P:DNA recombination"/>
    <property type="evidence" value="ECO:0007669"/>
    <property type="project" value="TreeGrafter"/>
</dbReference>
<dbReference type="PROSITE" id="PS51192">
    <property type="entry name" value="HELICASE_ATP_BIND_1"/>
    <property type="match status" value="1"/>
</dbReference>
<dbReference type="FunFam" id="3.40.50.300:FF:001736">
    <property type="entry name" value="COMF operon protein 1"/>
    <property type="match status" value="1"/>
</dbReference>
<keyword evidence="3" id="KW-0238">DNA-binding</keyword>
<protein>
    <submittedName>
        <fullName evidence="6">Helicase</fullName>
    </submittedName>
</protein>
<dbReference type="GO" id="GO:0006302">
    <property type="term" value="P:double-strand break repair"/>
    <property type="evidence" value="ECO:0007669"/>
    <property type="project" value="TreeGrafter"/>
</dbReference>
<dbReference type="EMBL" id="AZHO01000013">
    <property type="protein sequence ID" value="KMT59844.1"/>
    <property type="molecule type" value="Genomic_DNA"/>
</dbReference>
<evidence type="ECO:0000259" key="5">
    <source>
        <dbReference type="PROSITE" id="PS51194"/>
    </source>
</evidence>
<dbReference type="GO" id="GO:0006270">
    <property type="term" value="P:DNA replication initiation"/>
    <property type="evidence" value="ECO:0007669"/>
    <property type="project" value="TreeGrafter"/>
</dbReference>
<keyword evidence="6" id="KW-0347">Helicase</keyword>
<dbReference type="Proteomes" id="UP000052258">
    <property type="component" value="Unassembled WGS sequence"/>
</dbReference>
<dbReference type="PANTHER" id="PTHR30580">
    <property type="entry name" value="PRIMOSOMAL PROTEIN N"/>
    <property type="match status" value="1"/>
</dbReference>
<dbReference type="CDD" id="cd18785">
    <property type="entry name" value="SF2_C"/>
    <property type="match status" value="1"/>
</dbReference>
<keyword evidence="1" id="KW-0547">Nucleotide-binding</keyword>
<keyword evidence="7" id="KW-1185">Reference proteome</keyword>
<dbReference type="CDD" id="cd17925">
    <property type="entry name" value="DEXDc_ComFA"/>
    <property type="match status" value="1"/>
</dbReference>
<accession>A0A0J8GFP4</accession>
<evidence type="ECO:0000313" key="6">
    <source>
        <dbReference type="EMBL" id="KMT59844.1"/>
    </source>
</evidence>
<keyword evidence="6" id="KW-0378">Hydrolase</keyword>
<dbReference type="RefSeq" id="WP_007474021.1">
    <property type="nucleotide sequence ID" value="NZ_KQ130614.1"/>
</dbReference>
<feature type="domain" description="Helicase ATP-binding" evidence="4">
    <location>
        <begin position="104"/>
        <end position="256"/>
    </location>
</feature>
<dbReference type="SUPFAM" id="SSF52540">
    <property type="entry name" value="P-loop containing nucleoside triphosphate hydrolases"/>
    <property type="match status" value="1"/>
</dbReference>
<evidence type="ECO:0000256" key="2">
    <source>
        <dbReference type="ARBA" id="ARBA00022840"/>
    </source>
</evidence>
<evidence type="ECO:0000256" key="3">
    <source>
        <dbReference type="ARBA" id="ARBA00023125"/>
    </source>
</evidence>
<name>A0A0J8GFP4_9LIST</name>
<evidence type="ECO:0000259" key="4">
    <source>
        <dbReference type="PROSITE" id="PS51192"/>
    </source>
</evidence>
<dbReference type="PATRIC" id="fig|1430899.3.peg.1318"/>
<dbReference type="Gene3D" id="3.40.50.300">
    <property type="entry name" value="P-loop containing nucleotide triphosphate hydrolases"/>
    <property type="match status" value="2"/>
</dbReference>
<dbReference type="Pfam" id="PF04851">
    <property type="entry name" value="ResIII"/>
    <property type="match status" value="1"/>
</dbReference>
<reference evidence="6 7" key="1">
    <citation type="journal article" date="2015" name="Genome Biol. Evol.">
        <title>Comparative Genomics of Listeria Sensu Lato: Genus-Wide Differences in Evolutionary Dynamics and the Progressive Gain of Complex, Potentially Pathogenicity-Related Traits through Lateral Gene Transfer.</title>
        <authorList>
            <person name="Chiara M."/>
            <person name="Caruso M."/>
            <person name="D'Erchia A.M."/>
            <person name="Manzari C."/>
            <person name="Fraccalvieri R."/>
            <person name="Goffredo E."/>
            <person name="Latorre L."/>
            <person name="Miccolupo A."/>
            <person name="Padalino I."/>
            <person name="Santagada G."/>
            <person name="Chiocco D."/>
            <person name="Pesole G."/>
            <person name="Horner D.S."/>
            <person name="Parisi A."/>
        </authorList>
    </citation>
    <scope>NUCLEOTIDE SEQUENCE [LARGE SCALE GENOMIC DNA]</scope>
    <source>
        <strain evidence="6 7">1991</strain>
    </source>
</reference>
<comment type="caution">
    <text evidence="6">The sequence shown here is derived from an EMBL/GenBank/DDBJ whole genome shotgun (WGS) entry which is preliminary data.</text>
</comment>
<feature type="domain" description="Helicase C-terminal" evidence="5">
    <location>
        <begin position="288"/>
        <end position="437"/>
    </location>
</feature>
<dbReference type="GO" id="GO:0005524">
    <property type="term" value="F:ATP binding"/>
    <property type="evidence" value="ECO:0007669"/>
    <property type="project" value="UniProtKB-KW"/>
</dbReference>
<gene>
    <name evidence="6" type="ORF">X560_1557</name>
</gene>
<dbReference type="InterPro" id="IPR027417">
    <property type="entry name" value="P-loop_NTPase"/>
</dbReference>
<sequence>MLKGLLYVSSDLKLVKGIEVLPSILNADKNPFCFRCGNNEKIRFASLPNKALYCRNCLKMGRISHIDDLYYLKPDEQDRLYFENPLEFEGTLSHAQQGGAEAILNAIRTKKPLLLWAVAGSGKTEMMFPGIEEGLKKGLRICLASPRVDVCIELAPRLKEAFPDVPQACLYGSSNQTFAGEPFVIATTHQLIRFYHYFDLIFIDEVDAFPFAKDPFLEYAVQKAGCPESVQIYVTATPERKWQLEALKGERNYIKIPARYHGFPLPVPKVCWIGDWQKELNKKRIPSKVLKWIKKIRYLEKPILIFFPTIDVMFQFKDIIQAYGFSDIETVHAADELRKEKVDQLRGRKISILLTTTILERGVTFSDVQVAVFGSEGPIFTEAALVQISGRVGRKKDFPSGEVWFFHYGKTKEMIRAIQHINLMNKQGYEEGLLNDG</sequence>
<evidence type="ECO:0000256" key="1">
    <source>
        <dbReference type="ARBA" id="ARBA00022741"/>
    </source>
</evidence>
<dbReference type="SMART" id="SM00490">
    <property type="entry name" value="HELICc"/>
    <property type="match status" value="1"/>
</dbReference>
<dbReference type="PANTHER" id="PTHR30580:SF1">
    <property type="entry name" value="COMF OPERON PROTEIN 1"/>
    <property type="match status" value="1"/>
</dbReference>
<dbReference type="GO" id="GO:0043138">
    <property type="term" value="F:3'-5' DNA helicase activity"/>
    <property type="evidence" value="ECO:0007669"/>
    <property type="project" value="TreeGrafter"/>
</dbReference>
<organism evidence="6 7">
    <name type="scientific">Listeria fleischmannii 1991</name>
    <dbReference type="NCBI Taxonomy" id="1430899"/>
    <lineage>
        <taxon>Bacteria</taxon>
        <taxon>Bacillati</taxon>
        <taxon>Bacillota</taxon>
        <taxon>Bacilli</taxon>
        <taxon>Bacillales</taxon>
        <taxon>Listeriaceae</taxon>
        <taxon>Listeria</taxon>
    </lineage>
</organism>
<dbReference type="GO" id="GO:0003677">
    <property type="term" value="F:DNA binding"/>
    <property type="evidence" value="ECO:0007669"/>
    <property type="project" value="UniProtKB-KW"/>
</dbReference>
<dbReference type="AlphaFoldDB" id="A0A0J8GFP4"/>
<dbReference type="InterPro" id="IPR006935">
    <property type="entry name" value="Helicase/UvrB_N"/>
</dbReference>
<keyword evidence="2" id="KW-0067">ATP-binding</keyword>
<dbReference type="PROSITE" id="PS51194">
    <property type="entry name" value="HELICASE_CTER"/>
    <property type="match status" value="1"/>
</dbReference>
<dbReference type="SMART" id="SM00487">
    <property type="entry name" value="DEXDc"/>
    <property type="match status" value="1"/>
</dbReference>
<dbReference type="GO" id="GO:0016787">
    <property type="term" value="F:hydrolase activity"/>
    <property type="evidence" value="ECO:0007669"/>
    <property type="project" value="InterPro"/>
</dbReference>
<dbReference type="Pfam" id="PF00271">
    <property type="entry name" value="Helicase_C"/>
    <property type="match status" value="1"/>
</dbReference>
<evidence type="ECO:0000313" key="7">
    <source>
        <dbReference type="Proteomes" id="UP000052258"/>
    </source>
</evidence>
<proteinExistence type="predicted"/>